<evidence type="ECO:0000256" key="7">
    <source>
        <dbReference type="SAM" id="Phobius"/>
    </source>
</evidence>
<dbReference type="GO" id="GO:0005230">
    <property type="term" value="F:extracellular ligand-gated monoatomic ion channel activity"/>
    <property type="evidence" value="ECO:0007669"/>
    <property type="project" value="InterPro"/>
</dbReference>
<sequence length="249" mass="28486">MDVVIVGDQYLRDFGNTMDVLTFKWMDNAVEKDENLRLPEYTLTSFDFQDCSRVYAAGAFPCLNVDFFLDRNREYFVMQVYLPSVLIVIMSWVGFWISIDASPARVSIGLLTVLTITTQATASRASQPKVSYIKAIDVWLAMCLVFVFASLLEYSLVNTFSRRQVPKPVRNRAQGIFCNSNSEKKKMCDDLQPHVEAAPEKEEVPDPQGREKAKRVDTVSRVLFPFSFILFCFVYGLYYVVFARSSFSV</sequence>
<dbReference type="GO" id="GO:0005886">
    <property type="term" value="C:plasma membrane"/>
    <property type="evidence" value="ECO:0007669"/>
    <property type="project" value="UniProtKB-SubCell"/>
</dbReference>
<feature type="transmembrane region" description="Helical" evidence="7">
    <location>
        <begin position="222"/>
        <end position="241"/>
    </location>
</feature>
<feature type="domain" description="Neurotransmitter-gated ion-channel transmembrane" evidence="8">
    <location>
        <begin position="80"/>
        <end position="188"/>
    </location>
</feature>
<dbReference type="InterPro" id="IPR006201">
    <property type="entry name" value="Neur_channel"/>
</dbReference>
<keyword evidence="7" id="KW-0472">Membrane</keyword>
<gene>
    <name evidence="10" type="primary">LOC106153779</name>
</gene>
<keyword evidence="4" id="KW-1003">Cell membrane</keyword>
<keyword evidence="5" id="KW-0406">Ion transport</keyword>
<dbReference type="InParanoid" id="A0A1S3HBC0"/>
<dbReference type="OrthoDB" id="407674at2759"/>
<dbReference type="InterPro" id="IPR036734">
    <property type="entry name" value="Neur_chan_lig-bd_sf"/>
</dbReference>
<keyword evidence="9" id="KW-1185">Reference proteome</keyword>
<evidence type="ECO:0000313" key="9">
    <source>
        <dbReference type="Proteomes" id="UP000085678"/>
    </source>
</evidence>
<dbReference type="InterPro" id="IPR036719">
    <property type="entry name" value="Neuro-gated_channel_TM_sf"/>
</dbReference>
<evidence type="ECO:0000256" key="3">
    <source>
        <dbReference type="ARBA" id="ARBA00022448"/>
    </source>
</evidence>
<evidence type="ECO:0000256" key="4">
    <source>
        <dbReference type="ARBA" id="ARBA00022475"/>
    </source>
</evidence>
<organism evidence="9 10">
    <name type="scientific">Lingula anatina</name>
    <name type="common">Brachiopod</name>
    <name type="synonym">Lingula unguis</name>
    <dbReference type="NCBI Taxonomy" id="7574"/>
    <lineage>
        <taxon>Eukaryota</taxon>
        <taxon>Metazoa</taxon>
        <taxon>Spiralia</taxon>
        <taxon>Lophotrochozoa</taxon>
        <taxon>Brachiopoda</taxon>
        <taxon>Linguliformea</taxon>
        <taxon>Lingulata</taxon>
        <taxon>Lingulida</taxon>
        <taxon>Linguloidea</taxon>
        <taxon>Lingulidae</taxon>
        <taxon>Lingula</taxon>
    </lineage>
</organism>
<dbReference type="InterPro" id="IPR006028">
    <property type="entry name" value="GABAA/Glycine_rcpt"/>
</dbReference>
<dbReference type="GO" id="GO:0004888">
    <property type="term" value="F:transmembrane signaling receptor activity"/>
    <property type="evidence" value="ECO:0007669"/>
    <property type="project" value="InterPro"/>
</dbReference>
<dbReference type="InterPro" id="IPR006029">
    <property type="entry name" value="Neurotrans-gated_channel_TM"/>
</dbReference>
<dbReference type="STRING" id="7574.A0A1S3HBC0"/>
<evidence type="ECO:0000313" key="10">
    <source>
        <dbReference type="RefSeq" id="XP_013383332.1"/>
    </source>
</evidence>
<evidence type="ECO:0000256" key="5">
    <source>
        <dbReference type="ARBA" id="ARBA00023065"/>
    </source>
</evidence>
<name>A0A1S3HBC0_LINAN</name>
<dbReference type="InterPro" id="IPR038050">
    <property type="entry name" value="Neuro_actylchol_rec"/>
</dbReference>
<evidence type="ECO:0000256" key="1">
    <source>
        <dbReference type="ARBA" id="ARBA00004141"/>
    </source>
</evidence>
<accession>A0A1S3HBC0</accession>
<reference evidence="10" key="1">
    <citation type="submission" date="2025-08" db="UniProtKB">
        <authorList>
            <consortium name="RefSeq"/>
        </authorList>
    </citation>
    <scope>IDENTIFICATION</scope>
    <source>
        <tissue evidence="10">Gonads</tissue>
    </source>
</reference>
<keyword evidence="6" id="KW-0407">Ion channel</keyword>
<evidence type="ECO:0000259" key="8">
    <source>
        <dbReference type="Pfam" id="PF02932"/>
    </source>
</evidence>
<comment type="subcellular location">
    <subcellularLocation>
        <location evidence="2">Cell membrane</location>
    </subcellularLocation>
    <subcellularLocation>
        <location evidence="1">Membrane</location>
        <topology evidence="1">Multi-pass membrane protein</topology>
    </subcellularLocation>
</comment>
<dbReference type="CDD" id="cd19049">
    <property type="entry name" value="LGIC_TM_anion"/>
    <property type="match status" value="1"/>
</dbReference>
<protein>
    <submittedName>
        <fullName evidence="10">Glycine receptor subunit alpha-4-like</fullName>
    </submittedName>
</protein>
<dbReference type="RefSeq" id="XP_013383332.1">
    <property type="nucleotide sequence ID" value="XM_013527878.1"/>
</dbReference>
<keyword evidence="7" id="KW-0812">Transmembrane</keyword>
<dbReference type="Pfam" id="PF02932">
    <property type="entry name" value="Neur_chan_memb"/>
    <property type="match status" value="1"/>
</dbReference>
<keyword evidence="7" id="KW-1133">Transmembrane helix</keyword>
<dbReference type="AlphaFoldDB" id="A0A1S3HBC0"/>
<feature type="transmembrane region" description="Helical" evidence="7">
    <location>
        <begin position="138"/>
        <end position="157"/>
    </location>
</feature>
<dbReference type="SUPFAM" id="SSF90112">
    <property type="entry name" value="Neurotransmitter-gated ion-channel transmembrane pore"/>
    <property type="match status" value="1"/>
</dbReference>
<dbReference type="Proteomes" id="UP000085678">
    <property type="component" value="Unplaced"/>
</dbReference>
<dbReference type="Gene3D" id="1.20.58.390">
    <property type="entry name" value="Neurotransmitter-gated ion-channel transmembrane domain"/>
    <property type="match status" value="1"/>
</dbReference>
<evidence type="ECO:0000256" key="2">
    <source>
        <dbReference type="ARBA" id="ARBA00004236"/>
    </source>
</evidence>
<evidence type="ECO:0000256" key="6">
    <source>
        <dbReference type="ARBA" id="ARBA00023303"/>
    </source>
</evidence>
<feature type="transmembrane region" description="Helical" evidence="7">
    <location>
        <begin position="80"/>
        <end position="99"/>
    </location>
</feature>
<dbReference type="KEGG" id="lak:106153779"/>
<dbReference type="Gene3D" id="2.70.170.10">
    <property type="entry name" value="Neurotransmitter-gated ion-channel ligand-binding domain"/>
    <property type="match status" value="1"/>
</dbReference>
<proteinExistence type="predicted"/>
<dbReference type="GeneID" id="106153779"/>
<dbReference type="PANTHER" id="PTHR18945">
    <property type="entry name" value="NEUROTRANSMITTER GATED ION CHANNEL"/>
    <property type="match status" value="1"/>
</dbReference>
<keyword evidence="3" id="KW-0813">Transport</keyword>
<dbReference type="PRINTS" id="PR00253">
    <property type="entry name" value="GABAARECEPTR"/>
</dbReference>